<accession>A0A9I9EGX5</accession>
<name>A0A9I9EGX5_CUCME</name>
<organism evidence="1">
    <name type="scientific">Cucumis melo</name>
    <name type="common">Muskmelon</name>
    <dbReference type="NCBI Taxonomy" id="3656"/>
    <lineage>
        <taxon>Eukaryota</taxon>
        <taxon>Viridiplantae</taxon>
        <taxon>Streptophyta</taxon>
        <taxon>Embryophyta</taxon>
        <taxon>Tracheophyta</taxon>
        <taxon>Spermatophyta</taxon>
        <taxon>Magnoliopsida</taxon>
        <taxon>eudicotyledons</taxon>
        <taxon>Gunneridae</taxon>
        <taxon>Pentapetalae</taxon>
        <taxon>rosids</taxon>
        <taxon>fabids</taxon>
        <taxon>Cucurbitales</taxon>
        <taxon>Cucurbitaceae</taxon>
        <taxon>Benincaseae</taxon>
        <taxon>Cucumis</taxon>
    </lineage>
</organism>
<sequence length="146" mass="16867">MMQPFNHRTERYYFLNDVNITNIFILAEVEACGYETNELDRNAEVDPCFFQSLYAKANRALECPYIDDLHKGMLVLVFYLIQVAYLDDKIKVIVCRKVHKLAKHLGIRTKTSEILKIIMAPLCLQTISIATFAKKVIPFGPMSRSF</sequence>
<proteinExistence type="predicted"/>
<protein>
    <submittedName>
        <fullName evidence="1">Uncharacterized protein</fullName>
    </submittedName>
</protein>
<reference evidence="1" key="1">
    <citation type="submission" date="2023-03" db="UniProtKB">
        <authorList>
            <consortium name="EnsemblPlants"/>
        </authorList>
    </citation>
    <scope>IDENTIFICATION</scope>
</reference>
<evidence type="ECO:0000313" key="1">
    <source>
        <dbReference type="EnsemblPlants" id="MELO3C033658.2.1"/>
    </source>
</evidence>
<dbReference type="Gramene" id="MELO3C033658.2.1">
    <property type="protein sequence ID" value="MELO3C033658.2.1"/>
    <property type="gene ID" value="MELO3C033658.2"/>
</dbReference>
<dbReference type="EnsemblPlants" id="MELO3C033658.2.1">
    <property type="protein sequence ID" value="MELO3C033658.2.1"/>
    <property type="gene ID" value="MELO3C033658.2"/>
</dbReference>
<dbReference type="AlphaFoldDB" id="A0A9I9EGX5"/>